<feature type="region of interest" description="Disordered" evidence="1">
    <location>
        <begin position="82"/>
        <end position="107"/>
    </location>
</feature>
<proteinExistence type="predicted"/>
<accession>A0A167PPG6</accession>
<dbReference type="AlphaFoldDB" id="A0A167PPG6"/>
<dbReference type="Proteomes" id="UP000076738">
    <property type="component" value="Unassembled WGS sequence"/>
</dbReference>
<evidence type="ECO:0000313" key="3">
    <source>
        <dbReference type="Proteomes" id="UP000076738"/>
    </source>
</evidence>
<evidence type="ECO:0000313" key="2">
    <source>
        <dbReference type="EMBL" id="KZO99002.1"/>
    </source>
</evidence>
<protein>
    <submittedName>
        <fullName evidence="2">Uncharacterized protein</fullName>
    </submittedName>
</protein>
<keyword evidence="3" id="KW-1185">Reference proteome</keyword>
<sequence>MGGWWVVCDLCGGATGSGGRASSLATIYAGRRGRGERDEGGGEREAVALGRKTRAMTSGTAQTGKAEIHAASALPLLARRHSRHVRQKPAHIPCQRDHCQQPHRHGA</sequence>
<reference evidence="2 3" key="1">
    <citation type="journal article" date="2016" name="Mol. Biol. Evol.">
        <title>Comparative Genomics of Early-Diverging Mushroom-Forming Fungi Provides Insights into the Origins of Lignocellulose Decay Capabilities.</title>
        <authorList>
            <person name="Nagy L.G."/>
            <person name="Riley R."/>
            <person name="Tritt A."/>
            <person name="Adam C."/>
            <person name="Daum C."/>
            <person name="Floudas D."/>
            <person name="Sun H."/>
            <person name="Yadav J.S."/>
            <person name="Pangilinan J."/>
            <person name="Larsson K.H."/>
            <person name="Matsuura K."/>
            <person name="Barry K."/>
            <person name="Labutti K."/>
            <person name="Kuo R."/>
            <person name="Ohm R.A."/>
            <person name="Bhattacharya S.S."/>
            <person name="Shirouzu T."/>
            <person name="Yoshinaga Y."/>
            <person name="Martin F.M."/>
            <person name="Grigoriev I.V."/>
            <person name="Hibbett D.S."/>
        </authorList>
    </citation>
    <scope>NUCLEOTIDE SEQUENCE [LARGE SCALE GENOMIC DNA]</scope>
    <source>
        <strain evidence="2 3">TUFC12733</strain>
    </source>
</reference>
<evidence type="ECO:0000256" key="1">
    <source>
        <dbReference type="SAM" id="MobiDB-lite"/>
    </source>
</evidence>
<dbReference type="EMBL" id="KV417273">
    <property type="protein sequence ID" value="KZO99002.1"/>
    <property type="molecule type" value="Genomic_DNA"/>
</dbReference>
<name>A0A167PPG6_CALVF</name>
<gene>
    <name evidence="2" type="ORF">CALVIDRAFT_396606</name>
</gene>
<organism evidence="2 3">
    <name type="scientific">Calocera viscosa (strain TUFC12733)</name>
    <dbReference type="NCBI Taxonomy" id="1330018"/>
    <lineage>
        <taxon>Eukaryota</taxon>
        <taxon>Fungi</taxon>
        <taxon>Dikarya</taxon>
        <taxon>Basidiomycota</taxon>
        <taxon>Agaricomycotina</taxon>
        <taxon>Dacrymycetes</taxon>
        <taxon>Dacrymycetales</taxon>
        <taxon>Dacrymycetaceae</taxon>
        <taxon>Calocera</taxon>
    </lineage>
</organism>